<evidence type="ECO:0000313" key="2">
    <source>
        <dbReference type="Proteomes" id="UP000176863"/>
    </source>
</evidence>
<accession>A0A1F6CVI4</accession>
<reference evidence="1 2" key="1">
    <citation type="journal article" date="2016" name="Nat. Commun.">
        <title>Thousands of microbial genomes shed light on interconnected biogeochemical processes in an aquifer system.</title>
        <authorList>
            <person name="Anantharaman K."/>
            <person name="Brown C.T."/>
            <person name="Hug L.A."/>
            <person name="Sharon I."/>
            <person name="Castelle C.J."/>
            <person name="Probst A.J."/>
            <person name="Thomas B.C."/>
            <person name="Singh A."/>
            <person name="Wilkins M.J."/>
            <person name="Karaoz U."/>
            <person name="Brodie E.L."/>
            <person name="Williams K.H."/>
            <person name="Hubbard S.S."/>
            <person name="Banfield J.F."/>
        </authorList>
    </citation>
    <scope>NUCLEOTIDE SEQUENCE [LARGE SCALE GENOMIC DNA]</scope>
</reference>
<sequence length="75" mass="8714">MAEAFQMEAPVDKQVGQMVTEGHMVAARLARRLSHVEEYLTLGFRNRERQNVRRIRLFPMLPIHSLCQCICADDE</sequence>
<organism evidence="1 2">
    <name type="scientific">Candidatus Kaiserbacteria bacterium RIFCSPHIGHO2_01_FULL_53_29</name>
    <dbReference type="NCBI Taxonomy" id="1798480"/>
    <lineage>
        <taxon>Bacteria</taxon>
        <taxon>Candidatus Kaiseribacteriota</taxon>
    </lineage>
</organism>
<comment type="caution">
    <text evidence="1">The sequence shown here is derived from an EMBL/GenBank/DDBJ whole genome shotgun (WGS) entry which is preliminary data.</text>
</comment>
<dbReference type="Proteomes" id="UP000176863">
    <property type="component" value="Unassembled WGS sequence"/>
</dbReference>
<protein>
    <submittedName>
        <fullName evidence="1">Uncharacterized protein</fullName>
    </submittedName>
</protein>
<evidence type="ECO:0000313" key="1">
    <source>
        <dbReference type="EMBL" id="OGG53173.1"/>
    </source>
</evidence>
<dbReference type="AlphaFoldDB" id="A0A1F6CVI4"/>
<dbReference type="EMBL" id="MFKT01000016">
    <property type="protein sequence ID" value="OGG53173.1"/>
    <property type="molecule type" value="Genomic_DNA"/>
</dbReference>
<gene>
    <name evidence="1" type="ORF">A2851_03740</name>
</gene>
<proteinExistence type="predicted"/>
<name>A0A1F6CVI4_9BACT</name>